<sequence length="196" mass="21609">MTQETAGTRRGPYRKGVERRRRIVETAVEVFAAKGYTSGSMREIATRVGLTQAGLLHHFADKEELLTEVLNARDGSVDAALAEREATTLREALAGIAEHNRREQGLTSVFTILSAEATNEDHPAHGYFTRRYREQHAVSVAAVRAEQAAGRMRADVPPEVLASLLIAALDGLQLQQSYLPEIDPTEVLEALFTERD</sequence>
<evidence type="ECO:0000313" key="5">
    <source>
        <dbReference type="Proteomes" id="UP000677152"/>
    </source>
</evidence>
<dbReference type="SUPFAM" id="SSF46689">
    <property type="entry name" value="Homeodomain-like"/>
    <property type="match status" value="1"/>
</dbReference>
<dbReference type="AlphaFoldDB" id="A0AA45L9Z2"/>
<dbReference type="InterPro" id="IPR001647">
    <property type="entry name" value="HTH_TetR"/>
</dbReference>
<dbReference type="InterPro" id="IPR050109">
    <property type="entry name" value="HTH-type_TetR-like_transc_reg"/>
</dbReference>
<evidence type="ECO:0000313" key="4">
    <source>
        <dbReference type="EMBL" id="QUF05485.1"/>
    </source>
</evidence>
<reference evidence="4" key="1">
    <citation type="submission" date="2021-04" db="EMBL/GenBank/DDBJ databases">
        <title>Genomic sequence of Actinosynnema pretiosum subsp. pretiosum ATCC 31280 (C-14919).</title>
        <authorList>
            <person name="Bai L."/>
            <person name="Wang X."/>
            <person name="Xiao Y."/>
        </authorList>
    </citation>
    <scope>NUCLEOTIDE SEQUENCE</scope>
    <source>
        <strain evidence="4">ATCC 31280</strain>
    </source>
</reference>
<protein>
    <submittedName>
        <fullName evidence="4">TetR/AcrR family transcriptional regulator</fullName>
    </submittedName>
</protein>
<evidence type="ECO:0000256" key="1">
    <source>
        <dbReference type="ARBA" id="ARBA00023125"/>
    </source>
</evidence>
<dbReference type="InterPro" id="IPR009057">
    <property type="entry name" value="Homeodomain-like_sf"/>
</dbReference>
<dbReference type="PROSITE" id="PS50977">
    <property type="entry name" value="HTH_TETR_2"/>
    <property type="match status" value="1"/>
</dbReference>
<feature type="domain" description="HTH tetR-type" evidence="3">
    <location>
        <begin position="17"/>
        <end position="77"/>
    </location>
</feature>
<evidence type="ECO:0000259" key="3">
    <source>
        <dbReference type="PROSITE" id="PS50977"/>
    </source>
</evidence>
<dbReference type="Gene3D" id="1.10.10.60">
    <property type="entry name" value="Homeodomain-like"/>
    <property type="match status" value="1"/>
</dbReference>
<dbReference type="PANTHER" id="PTHR30055">
    <property type="entry name" value="HTH-TYPE TRANSCRIPTIONAL REGULATOR RUTR"/>
    <property type="match status" value="1"/>
</dbReference>
<dbReference type="PANTHER" id="PTHR30055:SF229">
    <property type="entry name" value="HTH-TYPE TRANSCRIPTIONAL REPRESSOR RV1474C"/>
    <property type="match status" value="1"/>
</dbReference>
<keyword evidence="1 2" id="KW-0238">DNA-binding</keyword>
<evidence type="ECO:0000256" key="2">
    <source>
        <dbReference type="PROSITE-ProRule" id="PRU00335"/>
    </source>
</evidence>
<dbReference type="EMBL" id="CP073249">
    <property type="protein sequence ID" value="QUF05485.1"/>
    <property type="molecule type" value="Genomic_DNA"/>
</dbReference>
<dbReference type="Pfam" id="PF00440">
    <property type="entry name" value="TetR_N"/>
    <property type="match status" value="1"/>
</dbReference>
<dbReference type="PRINTS" id="PR00455">
    <property type="entry name" value="HTHTETR"/>
</dbReference>
<dbReference type="Proteomes" id="UP000677152">
    <property type="component" value="Chromosome"/>
</dbReference>
<dbReference type="Gene3D" id="1.10.357.10">
    <property type="entry name" value="Tetracycline Repressor, domain 2"/>
    <property type="match status" value="1"/>
</dbReference>
<name>A0AA45L9Z2_9PSEU</name>
<feature type="DNA-binding region" description="H-T-H motif" evidence="2">
    <location>
        <begin position="40"/>
        <end position="59"/>
    </location>
</feature>
<organism evidence="4 5">
    <name type="scientific">Actinosynnema pretiosum subsp. pretiosum</name>
    <dbReference type="NCBI Taxonomy" id="103721"/>
    <lineage>
        <taxon>Bacteria</taxon>
        <taxon>Bacillati</taxon>
        <taxon>Actinomycetota</taxon>
        <taxon>Actinomycetes</taxon>
        <taxon>Pseudonocardiales</taxon>
        <taxon>Pseudonocardiaceae</taxon>
        <taxon>Actinosynnema</taxon>
    </lineage>
</organism>
<accession>A0AA45L9Z2</accession>
<proteinExistence type="predicted"/>
<dbReference type="InterPro" id="IPR036271">
    <property type="entry name" value="Tet_transcr_reg_TetR-rel_C_sf"/>
</dbReference>
<dbReference type="SUPFAM" id="SSF48498">
    <property type="entry name" value="Tetracyclin repressor-like, C-terminal domain"/>
    <property type="match status" value="1"/>
</dbReference>
<dbReference type="GO" id="GO:0003700">
    <property type="term" value="F:DNA-binding transcription factor activity"/>
    <property type="evidence" value="ECO:0007669"/>
    <property type="project" value="TreeGrafter"/>
</dbReference>
<gene>
    <name evidence="4" type="ORF">KCV87_05115</name>
</gene>
<dbReference type="GO" id="GO:0000976">
    <property type="term" value="F:transcription cis-regulatory region binding"/>
    <property type="evidence" value="ECO:0007669"/>
    <property type="project" value="TreeGrafter"/>
</dbReference>